<dbReference type="Proteomes" id="UP001331761">
    <property type="component" value="Unassembled WGS sequence"/>
</dbReference>
<dbReference type="GO" id="GO:0047756">
    <property type="term" value="F:chondroitin 4-sulfotransferase activity"/>
    <property type="evidence" value="ECO:0007669"/>
    <property type="project" value="InterPro"/>
</dbReference>
<sequence length="177" mass="21105">MVREPQERFLSGFMFMCTPNNTVNSTCEGCIDDIQCALRTVIEQARRRCHFQKNMDSIRIFKYSPHDKTRTLTDLTTVLKEGGVEKSDIHFIISHISQHSTRHATYRNKRTDFFRQQLKKPHMQKMLVQVYHAYNYIFNFPEKLLYWDYVLFDYPLPDLYEAHSLSSSNKLLLNNEK</sequence>
<evidence type="ECO:0000313" key="1">
    <source>
        <dbReference type="EMBL" id="KAK5981295.1"/>
    </source>
</evidence>
<comment type="caution">
    <text evidence="1">The sequence shown here is derived from an EMBL/GenBank/DDBJ whole genome shotgun (WGS) entry which is preliminary data.</text>
</comment>
<keyword evidence="2" id="KW-1185">Reference proteome</keyword>
<name>A0AAN8G1A1_TRICO</name>
<dbReference type="InterPro" id="IPR007669">
    <property type="entry name" value="Chst-1-like"/>
</dbReference>
<dbReference type="AlphaFoldDB" id="A0AAN8G1A1"/>
<gene>
    <name evidence="1" type="ORF">GCK32_017186</name>
</gene>
<proteinExistence type="predicted"/>
<protein>
    <submittedName>
        <fullName evidence="1">Uncharacterized protein</fullName>
    </submittedName>
</protein>
<reference evidence="1 2" key="1">
    <citation type="submission" date="2019-10" db="EMBL/GenBank/DDBJ databases">
        <title>Assembly and Annotation for the nematode Trichostrongylus colubriformis.</title>
        <authorList>
            <person name="Martin J."/>
        </authorList>
    </citation>
    <scope>NUCLEOTIDE SEQUENCE [LARGE SCALE GENOMIC DNA]</scope>
    <source>
        <strain evidence="1">G859</strain>
        <tissue evidence="1">Whole worm</tissue>
    </source>
</reference>
<dbReference type="GO" id="GO:1902884">
    <property type="term" value="P:positive regulation of response to oxidative stress"/>
    <property type="evidence" value="ECO:0007669"/>
    <property type="project" value="InterPro"/>
</dbReference>
<evidence type="ECO:0000313" key="2">
    <source>
        <dbReference type="Proteomes" id="UP001331761"/>
    </source>
</evidence>
<dbReference type="PANTHER" id="PTHR22900">
    <property type="entry name" value="PROTEIN CBG14245-RELATED"/>
    <property type="match status" value="1"/>
</dbReference>
<accession>A0AAN8G1A1</accession>
<organism evidence="1 2">
    <name type="scientific">Trichostrongylus colubriformis</name>
    <name type="common">Black scour worm</name>
    <dbReference type="NCBI Taxonomy" id="6319"/>
    <lineage>
        <taxon>Eukaryota</taxon>
        <taxon>Metazoa</taxon>
        <taxon>Ecdysozoa</taxon>
        <taxon>Nematoda</taxon>
        <taxon>Chromadorea</taxon>
        <taxon>Rhabditida</taxon>
        <taxon>Rhabditina</taxon>
        <taxon>Rhabditomorpha</taxon>
        <taxon>Strongyloidea</taxon>
        <taxon>Trichostrongylidae</taxon>
        <taxon>Trichostrongylus</taxon>
    </lineage>
</organism>
<dbReference type="EMBL" id="WIXE01006424">
    <property type="protein sequence ID" value="KAK5981295.1"/>
    <property type="molecule type" value="Genomic_DNA"/>
</dbReference>
<dbReference type="PANTHER" id="PTHR22900:SF5">
    <property type="entry name" value="PROTEIN CBG14245"/>
    <property type="match status" value="1"/>
</dbReference>
<dbReference type="GO" id="GO:0050650">
    <property type="term" value="P:chondroitin sulfate proteoglycan biosynthetic process"/>
    <property type="evidence" value="ECO:0007669"/>
    <property type="project" value="InterPro"/>
</dbReference>